<feature type="domain" description="Nitroreductase" evidence="5">
    <location>
        <begin position="18"/>
        <end position="155"/>
    </location>
</feature>
<dbReference type="InterPro" id="IPR050461">
    <property type="entry name" value="Nitroreductase_HadB/RutE"/>
</dbReference>
<dbReference type="PANTHER" id="PTHR43543">
    <property type="entry name" value="MALONIC SEMIALDEHYDE REDUCTASE RUTE-RELATED"/>
    <property type="match status" value="1"/>
</dbReference>
<dbReference type="InterPro" id="IPR000415">
    <property type="entry name" value="Nitroreductase-like"/>
</dbReference>
<accession>A0ABX0U179</accession>
<dbReference type="Gene3D" id="3.40.109.10">
    <property type="entry name" value="NADH Oxidase"/>
    <property type="match status" value="1"/>
</dbReference>
<evidence type="ECO:0000313" key="6">
    <source>
        <dbReference type="EMBL" id="NIJ09656.1"/>
    </source>
</evidence>
<gene>
    <name evidence="6" type="ORF">FHS31_003293</name>
</gene>
<evidence type="ECO:0000256" key="1">
    <source>
        <dbReference type="ARBA" id="ARBA00022630"/>
    </source>
</evidence>
<dbReference type="PANTHER" id="PTHR43543:SF1">
    <property type="entry name" value="MALONIC SEMIALDEHYDE REDUCTASE RUTE-RELATED"/>
    <property type="match status" value="1"/>
</dbReference>
<evidence type="ECO:0000256" key="3">
    <source>
        <dbReference type="ARBA" id="ARBA00022857"/>
    </source>
</evidence>
<evidence type="ECO:0000256" key="4">
    <source>
        <dbReference type="ARBA" id="ARBA00023002"/>
    </source>
</evidence>
<organism evidence="6 7">
    <name type="scientific">Sphingomonas vulcanisoli</name>
    <dbReference type="NCBI Taxonomy" id="1658060"/>
    <lineage>
        <taxon>Bacteria</taxon>
        <taxon>Pseudomonadati</taxon>
        <taxon>Pseudomonadota</taxon>
        <taxon>Alphaproteobacteria</taxon>
        <taxon>Sphingomonadales</taxon>
        <taxon>Sphingomonadaceae</taxon>
        <taxon>Sphingomonas</taxon>
    </lineage>
</organism>
<dbReference type="Pfam" id="PF00881">
    <property type="entry name" value="Nitroreductase"/>
    <property type="match status" value="1"/>
</dbReference>
<sequence length="193" mass="21054">MSTTIDPAAAAALFEDARTHKAWTDQPISDAVLHQLYERLKWAPTSANTNPGRFVFVKSPEAKERLKPCLWGPNVEKTMAAPVCVIVAADSRFYDEVGPLSPGRDIRPMFADNAVVAAETATRNATLQGAYLILAARSLGIDCGPMSGFDRAKTDAEFFPDGRFKSDFLINLGYGDESKLTPRAPRLAFEQAC</sequence>
<name>A0ABX0U179_9SPHN</name>
<dbReference type="NCBIfam" id="NF003768">
    <property type="entry name" value="PRK05365.1"/>
    <property type="match status" value="1"/>
</dbReference>
<comment type="caution">
    <text evidence="6">The sequence shown here is derived from an EMBL/GenBank/DDBJ whole genome shotgun (WGS) entry which is preliminary data.</text>
</comment>
<protein>
    <submittedName>
        <fullName evidence="6">3-hydroxypropanoate dehydrogenase</fullName>
        <ecNumber evidence="6">1.1.1.-</ecNumber>
    </submittedName>
</protein>
<dbReference type="EMBL" id="JAAOZC010000017">
    <property type="protein sequence ID" value="NIJ09656.1"/>
    <property type="molecule type" value="Genomic_DNA"/>
</dbReference>
<dbReference type="Proteomes" id="UP000727456">
    <property type="component" value="Unassembled WGS sequence"/>
</dbReference>
<dbReference type="InterPro" id="IPR023936">
    <property type="entry name" value="RutE-like"/>
</dbReference>
<keyword evidence="3" id="KW-0521">NADP</keyword>
<dbReference type="EC" id="1.1.1.-" evidence="6"/>
<dbReference type="SUPFAM" id="SSF55469">
    <property type="entry name" value="FMN-dependent nitroreductase-like"/>
    <property type="match status" value="1"/>
</dbReference>
<dbReference type="CDD" id="cd02148">
    <property type="entry name" value="RutE-like"/>
    <property type="match status" value="1"/>
</dbReference>
<evidence type="ECO:0000256" key="2">
    <source>
        <dbReference type="ARBA" id="ARBA00022643"/>
    </source>
</evidence>
<feature type="non-terminal residue" evidence="6">
    <location>
        <position position="193"/>
    </location>
</feature>
<keyword evidence="4 6" id="KW-0560">Oxidoreductase</keyword>
<evidence type="ECO:0000259" key="5">
    <source>
        <dbReference type="Pfam" id="PF00881"/>
    </source>
</evidence>
<reference evidence="6 7" key="1">
    <citation type="submission" date="2020-03" db="EMBL/GenBank/DDBJ databases">
        <title>Genomic Encyclopedia of Type Strains, Phase III (KMG-III): the genomes of soil and plant-associated and newly described type strains.</title>
        <authorList>
            <person name="Whitman W."/>
        </authorList>
    </citation>
    <scope>NUCLEOTIDE SEQUENCE [LARGE SCALE GENOMIC DNA]</scope>
    <source>
        <strain evidence="6 7">CECT 8804</strain>
    </source>
</reference>
<dbReference type="GO" id="GO:0016491">
    <property type="term" value="F:oxidoreductase activity"/>
    <property type="evidence" value="ECO:0007669"/>
    <property type="project" value="UniProtKB-KW"/>
</dbReference>
<keyword evidence="7" id="KW-1185">Reference proteome</keyword>
<keyword evidence="1" id="KW-0285">Flavoprotein</keyword>
<dbReference type="InterPro" id="IPR029479">
    <property type="entry name" value="Nitroreductase"/>
</dbReference>
<dbReference type="RefSeq" id="WP_167075493.1">
    <property type="nucleotide sequence ID" value="NZ_JAAOZC010000017.1"/>
</dbReference>
<keyword evidence="2" id="KW-0288">FMN</keyword>
<evidence type="ECO:0000313" key="7">
    <source>
        <dbReference type="Proteomes" id="UP000727456"/>
    </source>
</evidence>
<proteinExistence type="predicted"/>